<evidence type="ECO:0008006" key="3">
    <source>
        <dbReference type="Google" id="ProtNLM"/>
    </source>
</evidence>
<feature type="transmembrane region" description="Helical" evidence="1">
    <location>
        <begin position="80"/>
        <end position="102"/>
    </location>
</feature>
<keyword evidence="1" id="KW-0812">Transmembrane</keyword>
<organism evidence="2">
    <name type="scientific">marine sediment metagenome</name>
    <dbReference type="NCBI Taxonomy" id="412755"/>
    <lineage>
        <taxon>unclassified sequences</taxon>
        <taxon>metagenomes</taxon>
        <taxon>ecological metagenomes</taxon>
    </lineage>
</organism>
<name>A0A0F9NT49_9ZZZZ</name>
<dbReference type="Pfam" id="PF04238">
    <property type="entry name" value="DUF420"/>
    <property type="match status" value="1"/>
</dbReference>
<feature type="transmembrane region" description="Helical" evidence="1">
    <location>
        <begin position="42"/>
        <end position="60"/>
    </location>
</feature>
<keyword evidence="1" id="KW-1133">Transmembrane helix</keyword>
<feature type="transmembrane region" description="Helical" evidence="1">
    <location>
        <begin position="12"/>
        <end position="30"/>
    </location>
</feature>
<evidence type="ECO:0000313" key="2">
    <source>
        <dbReference type="EMBL" id="KKM84462.1"/>
    </source>
</evidence>
<dbReference type="PANTHER" id="PTHR37692">
    <property type="entry name" value="HYPOTHETICAL MEMBRANE SPANNING PROTEIN"/>
    <property type="match status" value="1"/>
</dbReference>
<keyword evidence="1" id="KW-0472">Membrane</keyword>
<dbReference type="EMBL" id="LAZR01007564">
    <property type="protein sequence ID" value="KKM84462.1"/>
    <property type="molecule type" value="Genomic_DNA"/>
</dbReference>
<protein>
    <recommendedName>
        <fullName evidence="3">DUF420 domain-containing protein</fullName>
    </recommendedName>
</protein>
<dbReference type="PANTHER" id="PTHR37692:SF1">
    <property type="entry name" value="DUF420 DOMAIN-CONTAINING PROTEIN"/>
    <property type="match status" value="1"/>
</dbReference>
<dbReference type="InterPro" id="IPR007352">
    <property type="entry name" value="DUF420"/>
</dbReference>
<proteinExistence type="predicted"/>
<comment type="caution">
    <text evidence="2">The sequence shown here is derived from an EMBL/GenBank/DDBJ whole genome shotgun (WGS) entry which is preliminary data.</text>
</comment>
<evidence type="ECO:0000256" key="1">
    <source>
        <dbReference type="SAM" id="Phobius"/>
    </source>
</evidence>
<sequence length="144" mass="16677">MPEPYFLPEINLVIMAITTILYTFGCIFYGIKKFSKKIHPRLSFLGYIFTLSFFLIYMLQRSLRTESVSVPPDLELLYNPSLIIHMISGTSSLILPVVLLFIGIQRRRGKSQTSMKKLGYVNLIIWYTVFITGIIIYFCLHVLN</sequence>
<reference evidence="2" key="1">
    <citation type="journal article" date="2015" name="Nature">
        <title>Complex archaea that bridge the gap between prokaryotes and eukaryotes.</title>
        <authorList>
            <person name="Spang A."/>
            <person name="Saw J.H."/>
            <person name="Jorgensen S.L."/>
            <person name="Zaremba-Niedzwiedzka K."/>
            <person name="Martijn J."/>
            <person name="Lind A.E."/>
            <person name="van Eijk R."/>
            <person name="Schleper C."/>
            <person name="Guy L."/>
            <person name="Ettema T.J."/>
        </authorList>
    </citation>
    <scope>NUCLEOTIDE SEQUENCE</scope>
</reference>
<accession>A0A0F9NT49</accession>
<dbReference type="AlphaFoldDB" id="A0A0F9NT49"/>
<gene>
    <name evidence="2" type="ORF">LCGC14_1298920</name>
</gene>
<feature type="transmembrane region" description="Helical" evidence="1">
    <location>
        <begin position="123"/>
        <end position="143"/>
    </location>
</feature>